<dbReference type="Proteomes" id="UP000076088">
    <property type="component" value="Chromosome"/>
</dbReference>
<dbReference type="Gene3D" id="3.30.565.10">
    <property type="entry name" value="Histidine kinase-like ATPase, C-terminal domain"/>
    <property type="match status" value="1"/>
</dbReference>
<dbReference type="SUPFAM" id="SSF55874">
    <property type="entry name" value="ATPase domain of HSP90 chaperone/DNA topoisomerase II/histidine kinase"/>
    <property type="match status" value="1"/>
</dbReference>
<name>A0AAC9FEY2_SPHMC</name>
<dbReference type="EMBL" id="CP013344">
    <property type="protein sequence ID" value="AMU87725.1"/>
    <property type="molecule type" value="Genomic_DNA"/>
</dbReference>
<proteinExistence type="predicted"/>
<accession>A0AAC9FEY2</accession>
<reference evidence="2" key="1">
    <citation type="submission" date="2015-11" db="EMBL/GenBank/DDBJ databases">
        <title>Complete genome sequence of a polyethylene-glycol degrader Sphingopyxis macrogoltabida 203N (NBRC 111659).</title>
        <authorList>
            <person name="Yoshiyuki O."/>
            <person name="Shouta N."/>
            <person name="Nagata Y."/>
            <person name="Numata M."/>
            <person name="Tsuchikane K."/>
            <person name="Hosoyama A."/>
            <person name="Yamazoe A."/>
            <person name="Tsuda M."/>
            <person name="Fujita N."/>
            <person name="Kawai F."/>
        </authorList>
    </citation>
    <scope>NUCLEOTIDE SEQUENCE [LARGE SCALE GENOMIC DNA]</scope>
    <source>
        <strain evidence="2">203N</strain>
    </source>
</reference>
<evidence type="ECO:0008006" key="3">
    <source>
        <dbReference type="Google" id="ProtNLM"/>
    </source>
</evidence>
<dbReference type="RefSeq" id="WP_054724290.1">
    <property type="nucleotide sequence ID" value="NZ_CP009429.1"/>
</dbReference>
<dbReference type="InterPro" id="IPR036890">
    <property type="entry name" value="HATPase_C_sf"/>
</dbReference>
<evidence type="ECO:0000313" key="2">
    <source>
        <dbReference type="Proteomes" id="UP000076088"/>
    </source>
</evidence>
<protein>
    <recommendedName>
        <fullName evidence="3">Histidine kinase/HSP90-like ATPase domain-containing protein</fullName>
    </recommendedName>
</protein>
<evidence type="ECO:0000313" key="1">
    <source>
        <dbReference type="EMBL" id="AMU87725.1"/>
    </source>
</evidence>
<dbReference type="Pfam" id="PF13589">
    <property type="entry name" value="HATPase_c_3"/>
    <property type="match status" value="1"/>
</dbReference>
<keyword evidence="2" id="KW-1185">Reference proteome</keyword>
<gene>
    <name evidence="1" type="ORF">ATM17_01515</name>
</gene>
<dbReference type="KEGG" id="smaz:LH19_01530"/>
<sequence>MLGRELITNDEVAIFELVKNSFDAGADKVQLYFGEDCVLIADNGSGMSYDDVTGKWLFVAYSAKRDGNDDDFRDRTGHQVKNALLSSK</sequence>
<reference evidence="1 2" key="2">
    <citation type="journal article" date="2016" name="Genome Announc.">
        <title>Complete Genome Sequence of Sphingopyxis macrogoltabida Strain 203N (NBRC 111659), a Polyethylene Glycol Degrader.</title>
        <authorList>
            <person name="Ohtsubo Y."/>
            <person name="Nonoyama S."/>
            <person name="Nagata Y."/>
            <person name="Numata M."/>
            <person name="Tsuchikane K."/>
            <person name="Hosoyama A."/>
            <person name="Yamazoe A."/>
            <person name="Tsuda M."/>
            <person name="Fujita N."/>
            <person name="Kawai F."/>
        </authorList>
    </citation>
    <scope>NUCLEOTIDE SEQUENCE [LARGE SCALE GENOMIC DNA]</scope>
    <source>
        <strain evidence="1 2">203N</strain>
    </source>
</reference>
<dbReference type="AlphaFoldDB" id="A0AAC9FEY2"/>
<organism evidence="1 2">
    <name type="scientific">Sphingopyxis macrogoltabida</name>
    <name type="common">Sphingomonas macrogoltabidus</name>
    <dbReference type="NCBI Taxonomy" id="33050"/>
    <lineage>
        <taxon>Bacteria</taxon>
        <taxon>Pseudomonadati</taxon>
        <taxon>Pseudomonadota</taxon>
        <taxon>Alphaproteobacteria</taxon>
        <taxon>Sphingomonadales</taxon>
        <taxon>Sphingomonadaceae</taxon>
        <taxon>Sphingopyxis</taxon>
    </lineage>
</organism>